<evidence type="ECO:0000256" key="1">
    <source>
        <dbReference type="SAM" id="MobiDB-lite"/>
    </source>
</evidence>
<dbReference type="InterPro" id="IPR003245">
    <property type="entry name" value="Phytocyanin_dom"/>
</dbReference>
<proteinExistence type="predicted"/>
<protein>
    <submittedName>
        <fullName evidence="4">Early nodulin-like protein 9</fullName>
    </submittedName>
</protein>
<comment type="caution">
    <text evidence="4">The sequence shown here is derived from an EMBL/GenBank/DDBJ whole genome shotgun (WGS) entry which is preliminary data.</text>
</comment>
<feature type="compositionally biased region" description="Polar residues" evidence="1">
    <location>
        <begin position="128"/>
        <end position="137"/>
    </location>
</feature>
<name>A0A2U1QEB2_ARTAN</name>
<gene>
    <name evidence="4" type="ORF">CTI12_AA039490</name>
</gene>
<dbReference type="STRING" id="35608.A0A2U1QEB2"/>
<feature type="domain" description="Phytocyanin" evidence="3">
    <location>
        <begin position="37"/>
        <end position="104"/>
    </location>
</feature>
<evidence type="ECO:0000256" key="2">
    <source>
        <dbReference type="SAM" id="SignalP"/>
    </source>
</evidence>
<dbReference type="SUPFAM" id="SSF49503">
    <property type="entry name" value="Cupredoxins"/>
    <property type="match status" value="1"/>
</dbReference>
<organism evidence="4 5">
    <name type="scientific">Artemisia annua</name>
    <name type="common">Sweet wormwood</name>
    <dbReference type="NCBI Taxonomy" id="35608"/>
    <lineage>
        <taxon>Eukaryota</taxon>
        <taxon>Viridiplantae</taxon>
        <taxon>Streptophyta</taxon>
        <taxon>Embryophyta</taxon>
        <taxon>Tracheophyta</taxon>
        <taxon>Spermatophyta</taxon>
        <taxon>Magnoliopsida</taxon>
        <taxon>eudicotyledons</taxon>
        <taxon>Gunneridae</taxon>
        <taxon>Pentapetalae</taxon>
        <taxon>asterids</taxon>
        <taxon>campanulids</taxon>
        <taxon>Asterales</taxon>
        <taxon>Asteraceae</taxon>
        <taxon>Asteroideae</taxon>
        <taxon>Anthemideae</taxon>
        <taxon>Artemisiinae</taxon>
        <taxon>Artemisia</taxon>
    </lineage>
</organism>
<dbReference type="Pfam" id="PF02298">
    <property type="entry name" value="Cu_bind_like"/>
    <property type="match status" value="1"/>
</dbReference>
<dbReference type="GO" id="GO:0009055">
    <property type="term" value="F:electron transfer activity"/>
    <property type="evidence" value="ECO:0007669"/>
    <property type="project" value="InterPro"/>
</dbReference>
<keyword evidence="2" id="KW-0732">Signal</keyword>
<dbReference type="Proteomes" id="UP000245207">
    <property type="component" value="Unassembled WGS sequence"/>
</dbReference>
<reference evidence="4 5" key="1">
    <citation type="journal article" date="2018" name="Mol. Plant">
        <title>The genome of Artemisia annua provides insight into the evolution of Asteraceae family and artemisinin biosynthesis.</title>
        <authorList>
            <person name="Shen Q."/>
            <person name="Zhang L."/>
            <person name="Liao Z."/>
            <person name="Wang S."/>
            <person name="Yan T."/>
            <person name="Shi P."/>
            <person name="Liu M."/>
            <person name="Fu X."/>
            <person name="Pan Q."/>
            <person name="Wang Y."/>
            <person name="Lv Z."/>
            <person name="Lu X."/>
            <person name="Zhang F."/>
            <person name="Jiang W."/>
            <person name="Ma Y."/>
            <person name="Chen M."/>
            <person name="Hao X."/>
            <person name="Li L."/>
            <person name="Tang Y."/>
            <person name="Lv G."/>
            <person name="Zhou Y."/>
            <person name="Sun X."/>
            <person name="Brodelius P.E."/>
            <person name="Rose J.K.C."/>
            <person name="Tang K."/>
        </authorList>
    </citation>
    <scope>NUCLEOTIDE SEQUENCE [LARGE SCALE GENOMIC DNA]</scope>
    <source>
        <strain evidence="5">cv. Huhao1</strain>
        <tissue evidence="4">Leaf</tissue>
    </source>
</reference>
<feature type="region of interest" description="Disordered" evidence="1">
    <location>
        <begin position="192"/>
        <end position="213"/>
    </location>
</feature>
<feature type="signal peptide" evidence="2">
    <location>
        <begin position="1"/>
        <end position="22"/>
    </location>
</feature>
<evidence type="ECO:0000259" key="3">
    <source>
        <dbReference type="Pfam" id="PF02298"/>
    </source>
</evidence>
<evidence type="ECO:0000313" key="5">
    <source>
        <dbReference type="Proteomes" id="UP000245207"/>
    </source>
</evidence>
<feature type="chain" id="PRO_5015718332" evidence="2">
    <location>
        <begin position="23"/>
        <end position="213"/>
    </location>
</feature>
<dbReference type="EMBL" id="PKPP01000183">
    <property type="protein sequence ID" value="PWA96359.1"/>
    <property type="molecule type" value="Genomic_DNA"/>
</dbReference>
<dbReference type="InterPro" id="IPR008972">
    <property type="entry name" value="Cupredoxin"/>
</dbReference>
<keyword evidence="5" id="KW-1185">Reference proteome</keyword>
<dbReference type="AlphaFoldDB" id="A0A2U1QEB2"/>
<feature type="compositionally biased region" description="Low complexity" evidence="1">
    <location>
        <begin position="147"/>
        <end position="156"/>
    </location>
</feature>
<dbReference type="Gene3D" id="2.60.40.420">
    <property type="entry name" value="Cupredoxins - blue copper proteins"/>
    <property type="match status" value="1"/>
</dbReference>
<feature type="region of interest" description="Disordered" evidence="1">
    <location>
        <begin position="119"/>
        <end position="156"/>
    </location>
</feature>
<sequence>MAKSMVFMSLLSLVLLIHNIDASNEFLVESTTCNQLNEKSRLQFGDTIAYVYEVEKSLVVKIRQEDYIICNAPSPIDATKSNDGYSVVKLNQTGPRYSISGIVENNNDKIIIHVIAGQRRSPTPPPQAQTLAISETLSESSEKKVSDSSTGTTGSTYEEVMKLESSEEHYKAQHQLMQQNFLFGLALSESSEKKVSDSSTGTAGSKHEEVMKL</sequence>
<accession>A0A2U1QEB2</accession>
<evidence type="ECO:0000313" key="4">
    <source>
        <dbReference type="EMBL" id="PWA96359.1"/>
    </source>
</evidence>